<dbReference type="PANTHER" id="PTHR48104">
    <property type="entry name" value="METACASPASE-4"/>
    <property type="match status" value="1"/>
</dbReference>
<dbReference type="InterPro" id="IPR029030">
    <property type="entry name" value="Caspase-like_dom_sf"/>
</dbReference>
<evidence type="ECO:0000313" key="2">
    <source>
        <dbReference type="EMBL" id="RAI77659.1"/>
    </source>
</evidence>
<dbReference type="InterPro" id="IPR050452">
    <property type="entry name" value="Metacaspase"/>
</dbReference>
<dbReference type="Gene3D" id="3.40.50.1460">
    <property type="match status" value="1"/>
</dbReference>
<accession>A0A327NT77</accession>
<name>A0A327NT77_9BACT</name>
<dbReference type="OrthoDB" id="9767236at2"/>
<dbReference type="GO" id="GO:0004197">
    <property type="term" value="F:cysteine-type endopeptidase activity"/>
    <property type="evidence" value="ECO:0007669"/>
    <property type="project" value="InterPro"/>
</dbReference>
<dbReference type="InterPro" id="IPR018247">
    <property type="entry name" value="EF_Hand_1_Ca_BS"/>
</dbReference>
<reference evidence="2 3" key="1">
    <citation type="submission" date="2018-06" db="EMBL/GenBank/DDBJ databases">
        <title>Spirosoma sp. HMF3257 Genome sequencing and assembly.</title>
        <authorList>
            <person name="Kang H."/>
            <person name="Cha I."/>
            <person name="Kim H."/>
            <person name="Kang J."/>
            <person name="Joh K."/>
        </authorList>
    </citation>
    <scope>NUCLEOTIDE SEQUENCE [LARGE SCALE GENOMIC DNA]</scope>
    <source>
        <strain evidence="2 3">HMF3257</strain>
    </source>
</reference>
<dbReference type="Proteomes" id="UP000249016">
    <property type="component" value="Unassembled WGS sequence"/>
</dbReference>
<gene>
    <name evidence="2" type="ORF">HMF3257_32335</name>
</gene>
<dbReference type="Pfam" id="PF00656">
    <property type="entry name" value="Peptidase_C14"/>
    <property type="match status" value="1"/>
</dbReference>
<protein>
    <submittedName>
        <fullName evidence="2">Caspase family protein</fullName>
    </submittedName>
</protein>
<dbReference type="PANTHER" id="PTHR48104:SF30">
    <property type="entry name" value="METACASPASE-1"/>
    <property type="match status" value="1"/>
</dbReference>
<comment type="caution">
    <text evidence="2">The sequence shown here is derived from an EMBL/GenBank/DDBJ whole genome shotgun (WGS) entry which is preliminary data.</text>
</comment>
<dbReference type="InterPro" id="IPR011600">
    <property type="entry name" value="Pept_C14_caspase"/>
</dbReference>
<dbReference type="PROSITE" id="PS00018">
    <property type="entry name" value="EF_HAND_1"/>
    <property type="match status" value="1"/>
</dbReference>
<evidence type="ECO:0000313" key="3">
    <source>
        <dbReference type="Proteomes" id="UP000249016"/>
    </source>
</evidence>
<proteinExistence type="predicted"/>
<dbReference type="AlphaFoldDB" id="A0A327NT77"/>
<feature type="domain" description="Peptidase C14 caspase" evidence="1">
    <location>
        <begin position="30"/>
        <end position="265"/>
    </location>
</feature>
<dbReference type="SUPFAM" id="SSF52129">
    <property type="entry name" value="Caspase-like"/>
    <property type="match status" value="1"/>
</dbReference>
<dbReference type="EMBL" id="QLII01000001">
    <property type="protein sequence ID" value="RAI77659.1"/>
    <property type="molecule type" value="Genomic_DNA"/>
</dbReference>
<dbReference type="RefSeq" id="WP_111348532.1">
    <property type="nucleotide sequence ID" value="NZ_QLII01000001.1"/>
</dbReference>
<dbReference type="GO" id="GO:0006508">
    <property type="term" value="P:proteolysis"/>
    <property type="evidence" value="ECO:0007669"/>
    <property type="project" value="InterPro"/>
</dbReference>
<sequence>MTTTALGLPVWLTLSWLIGWVSPPQHGNVHAVVVGISDYKALTFFSGDLRYADQDARRFVRFLESSAGGRVPKAHIRLLQNNQATRQNILEALTVFEQAKSGDRVIFYFSGHGKPDNFVPYDAQPSQTGSWLAHAQIKRAFRQSGASTKLCIADACYAGSMTNQQTSRLATKKSDTQHAGYSTNTALILATRATQSAAENNQMHGGVFTHFLLSALQGKADSNADRVVTIKELYTYVSLRMHQATAHLGRNQGQKPVFYGRFTDNLPLAYL</sequence>
<organism evidence="2 3">
    <name type="scientific">Spirosoma telluris</name>
    <dbReference type="NCBI Taxonomy" id="2183553"/>
    <lineage>
        <taxon>Bacteria</taxon>
        <taxon>Pseudomonadati</taxon>
        <taxon>Bacteroidota</taxon>
        <taxon>Cytophagia</taxon>
        <taxon>Cytophagales</taxon>
        <taxon>Cytophagaceae</taxon>
        <taxon>Spirosoma</taxon>
    </lineage>
</organism>
<keyword evidence="3" id="KW-1185">Reference proteome</keyword>
<dbReference type="GO" id="GO:0005737">
    <property type="term" value="C:cytoplasm"/>
    <property type="evidence" value="ECO:0007669"/>
    <property type="project" value="TreeGrafter"/>
</dbReference>
<evidence type="ECO:0000259" key="1">
    <source>
        <dbReference type="Pfam" id="PF00656"/>
    </source>
</evidence>